<gene>
    <name evidence="3" type="ORF">MAPG_02813</name>
</gene>
<reference evidence="5" key="2">
    <citation type="submission" date="2010-05" db="EMBL/GenBank/DDBJ databases">
        <title>The genome sequence of Magnaporthe poae strain ATCC 64411.</title>
        <authorList>
            <person name="Ma L.-J."/>
            <person name="Dead R."/>
            <person name="Young S."/>
            <person name="Zeng Q."/>
            <person name="Koehrsen M."/>
            <person name="Alvarado L."/>
            <person name="Berlin A."/>
            <person name="Chapman S.B."/>
            <person name="Chen Z."/>
            <person name="Freedman E."/>
            <person name="Gellesch M."/>
            <person name="Goldberg J."/>
            <person name="Griggs A."/>
            <person name="Gujja S."/>
            <person name="Heilman E.R."/>
            <person name="Heiman D."/>
            <person name="Hepburn T."/>
            <person name="Howarth C."/>
            <person name="Jen D."/>
            <person name="Larson L."/>
            <person name="Mehta T."/>
            <person name="Neiman D."/>
            <person name="Pearson M."/>
            <person name="Roberts A."/>
            <person name="Saif S."/>
            <person name="Shea T."/>
            <person name="Shenoy N."/>
            <person name="Sisk P."/>
            <person name="Stolte C."/>
            <person name="Sykes S."/>
            <person name="Walk T."/>
            <person name="White J."/>
            <person name="Yandava C."/>
            <person name="Haas B."/>
            <person name="Nusbaum C."/>
            <person name="Birren B."/>
        </authorList>
    </citation>
    <scope>NUCLEOTIDE SEQUENCE [LARGE SCALE GENOMIC DNA]</scope>
    <source>
        <strain evidence="5">ATCC 64411 / 73-15</strain>
    </source>
</reference>
<dbReference type="InterPro" id="IPR051468">
    <property type="entry name" value="Fungal_SecMetab_SDRs"/>
</dbReference>
<keyword evidence="5" id="KW-1185">Reference proteome</keyword>
<accession>A0A0C4DSD5</accession>
<dbReference type="PRINTS" id="PR00081">
    <property type="entry name" value="GDHRDH"/>
</dbReference>
<reference evidence="4" key="5">
    <citation type="submission" date="2015-06" db="UniProtKB">
        <authorList>
            <consortium name="EnsemblFungi"/>
        </authorList>
    </citation>
    <scope>IDENTIFICATION</scope>
    <source>
        <strain evidence="4">ATCC 64411</strain>
    </source>
</reference>
<dbReference type="GO" id="GO:0016491">
    <property type="term" value="F:oxidoreductase activity"/>
    <property type="evidence" value="ECO:0007669"/>
    <property type="project" value="TreeGrafter"/>
</dbReference>
<dbReference type="PANTHER" id="PTHR43544">
    <property type="entry name" value="SHORT-CHAIN DEHYDROGENASE/REDUCTASE"/>
    <property type="match status" value="1"/>
</dbReference>
<dbReference type="Pfam" id="PF00106">
    <property type="entry name" value="adh_short"/>
    <property type="match status" value="1"/>
</dbReference>
<dbReference type="Gene3D" id="3.40.50.720">
    <property type="entry name" value="NAD(P)-binding Rossmann-like Domain"/>
    <property type="match status" value="1"/>
</dbReference>
<sequence>MTPHRLLHRPPDFSSLTPAPTSASASRPPRSSPAPRTSSTSFVTGRSLAKAQGAVAKLEATGELKGTVSALQLDVTDVASVDAAVKAVDEKFGRLDVLVNNGALGFIKNETGELVQGVSIEDTFKALLATNVTGPYTASRKFRPLLAKSADPRIIHVSSGMGSIETTPTRVDVYKPFGESGIPYSVSKAALNMISVVEKAVFPEQKTKIFAMCPGFVVSELRGSDEAARSGWGGAGDPAVSGQTMLSIIEGKRDADEGKGILHKDGVYPW</sequence>
<dbReference type="OMA" id="VHYYDGV"/>
<dbReference type="VEuPathDB" id="FungiDB:MAPG_02813"/>
<dbReference type="EnsemblFungi" id="MAPG_02813T0">
    <property type="protein sequence ID" value="MAPG_02813T0"/>
    <property type="gene ID" value="MAPG_02813"/>
</dbReference>
<name>A0A0C4DSD5_MAGP6</name>
<dbReference type="InterPro" id="IPR036291">
    <property type="entry name" value="NAD(P)-bd_dom_sf"/>
</dbReference>
<dbReference type="AlphaFoldDB" id="A0A0C4DSD5"/>
<dbReference type="GO" id="GO:0005737">
    <property type="term" value="C:cytoplasm"/>
    <property type="evidence" value="ECO:0007669"/>
    <property type="project" value="TreeGrafter"/>
</dbReference>
<evidence type="ECO:0000256" key="2">
    <source>
        <dbReference type="SAM" id="MobiDB-lite"/>
    </source>
</evidence>
<comment type="similarity">
    <text evidence="1">Belongs to the short-chain dehydrogenases/reductases (SDR) family.</text>
</comment>
<dbReference type="EMBL" id="GL876967">
    <property type="protein sequence ID" value="KLU83762.1"/>
    <property type="molecule type" value="Genomic_DNA"/>
</dbReference>
<feature type="compositionally biased region" description="Low complexity" evidence="2">
    <location>
        <begin position="14"/>
        <end position="41"/>
    </location>
</feature>
<reference evidence="4" key="4">
    <citation type="journal article" date="2015" name="G3 (Bethesda)">
        <title>Genome sequences of three phytopathogenic species of the Magnaporthaceae family of fungi.</title>
        <authorList>
            <person name="Okagaki L.H."/>
            <person name="Nunes C.C."/>
            <person name="Sailsbery J."/>
            <person name="Clay B."/>
            <person name="Brown D."/>
            <person name="John T."/>
            <person name="Oh Y."/>
            <person name="Young N."/>
            <person name="Fitzgerald M."/>
            <person name="Haas B.J."/>
            <person name="Zeng Q."/>
            <person name="Young S."/>
            <person name="Adiconis X."/>
            <person name="Fan L."/>
            <person name="Levin J.Z."/>
            <person name="Mitchell T.K."/>
            <person name="Okubara P.A."/>
            <person name="Farman M.L."/>
            <person name="Kohn L.M."/>
            <person name="Birren B."/>
            <person name="Ma L.-J."/>
            <person name="Dean R.A."/>
        </authorList>
    </citation>
    <scope>NUCLEOTIDE SEQUENCE</scope>
    <source>
        <strain evidence="4">ATCC 64411 / 73-15</strain>
    </source>
</reference>
<evidence type="ECO:0000313" key="5">
    <source>
        <dbReference type="Proteomes" id="UP000011715"/>
    </source>
</evidence>
<protein>
    <submittedName>
        <fullName evidence="3">Short chain dehydrogenase</fullName>
    </submittedName>
</protein>
<dbReference type="PANTHER" id="PTHR43544:SF32">
    <property type="entry name" value="CHAIN DEHYDROGENASE, PUTATIVE (AFU_ORTHOLOGUE AFUA_5G01530)-RELATED"/>
    <property type="match status" value="1"/>
</dbReference>
<dbReference type="Proteomes" id="UP000011715">
    <property type="component" value="Unassembled WGS sequence"/>
</dbReference>
<evidence type="ECO:0000256" key="1">
    <source>
        <dbReference type="ARBA" id="ARBA00006484"/>
    </source>
</evidence>
<reference evidence="3" key="3">
    <citation type="submission" date="2011-03" db="EMBL/GenBank/DDBJ databases">
        <title>Annotation of Magnaporthe poae ATCC 64411.</title>
        <authorList>
            <person name="Ma L.-J."/>
            <person name="Dead R."/>
            <person name="Young S.K."/>
            <person name="Zeng Q."/>
            <person name="Gargeya S."/>
            <person name="Fitzgerald M."/>
            <person name="Haas B."/>
            <person name="Abouelleil A."/>
            <person name="Alvarado L."/>
            <person name="Arachchi H.M."/>
            <person name="Berlin A."/>
            <person name="Brown A."/>
            <person name="Chapman S.B."/>
            <person name="Chen Z."/>
            <person name="Dunbar C."/>
            <person name="Freedman E."/>
            <person name="Gearin G."/>
            <person name="Gellesch M."/>
            <person name="Goldberg J."/>
            <person name="Griggs A."/>
            <person name="Gujja S."/>
            <person name="Heiman D."/>
            <person name="Howarth C."/>
            <person name="Larson L."/>
            <person name="Lui A."/>
            <person name="MacDonald P.J.P."/>
            <person name="Mehta T."/>
            <person name="Montmayeur A."/>
            <person name="Murphy C."/>
            <person name="Neiman D."/>
            <person name="Pearson M."/>
            <person name="Priest M."/>
            <person name="Roberts A."/>
            <person name="Saif S."/>
            <person name="Shea T."/>
            <person name="Shenoy N."/>
            <person name="Sisk P."/>
            <person name="Stolte C."/>
            <person name="Sykes S."/>
            <person name="Yandava C."/>
            <person name="Wortman J."/>
            <person name="Nusbaum C."/>
            <person name="Birren B."/>
        </authorList>
    </citation>
    <scope>NUCLEOTIDE SEQUENCE</scope>
    <source>
        <strain evidence="3">ATCC 64411</strain>
    </source>
</reference>
<reference evidence="3" key="1">
    <citation type="submission" date="2010-05" db="EMBL/GenBank/DDBJ databases">
        <title>The Genome Sequence of Magnaporthe poae strain ATCC 64411.</title>
        <authorList>
            <consortium name="The Broad Institute Genome Sequencing Platform"/>
            <consortium name="Broad Institute Genome Sequencing Center for Infectious Disease"/>
            <person name="Ma L.-J."/>
            <person name="Dead R."/>
            <person name="Young S."/>
            <person name="Zeng Q."/>
            <person name="Koehrsen M."/>
            <person name="Alvarado L."/>
            <person name="Berlin A."/>
            <person name="Chapman S.B."/>
            <person name="Chen Z."/>
            <person name="Freedman E."/>
            <person name="Gellesch M."/>
            <person name="Goldberg J."/>
            <person name="Griggs A."/>
            <person name="Gujja S."/>
            <person name="Heilman E.R."/>
            <person name="Heiman D."/>
            <person name="Hepburn T."/>
            <person name="Howarth C."/>
            <person name="Jen D."/>
            <person name="Larson L."/>
            <person name="Mehta T."/>
            <person name="Neiman D."/>
            <person name="Pearson M."/>
            <person name="Roberts A."/>
            <person name="Saif S."/>
            <person name="Shea T."/>
            <person name="Shenoy N."/>
            <person name="Sisk P."/>
            <person name="Stolte C."/>
            <person name="Sykes S."/>
            <person name="Walk T."/>
            <person name="White J."/>
            <person name="Yandava C."/>
            <person name="Haas B."/>
            <person name="Nusbaum C."/>
            <person name="Birren B."/>
        </authorList>
    </citation>
    <scope>NUCLEOTIDE SEQUENCE</scope>
    <source>
        <strain evidence="3">ATCC 64411</strain>
    </source>
</reference>
<dbReference type="GO" id="GO:0019748">
    <property type="term" value="P:secondary metabolic process"/>
    <property type="evidence" value="ECO:0007669"/>
    <property type="project" value="TreeGrafter"/>
</dbReference>
<feature type="region of interest" description="Disordered" evidence="2">
    <location>
        <begin position="1"/>
        <end position="44"/>
    </location>
</feature>
<dbReference type="EMBL" id="ADBL01000684">
    <property type="status" value="NOT_ANNOTATED_CDS"/>
    <property type="molecule type" value="Genomic_DNA"/>
</dbReference>
<dbReference type="STRING" id="644358.A0A0C4DSD5"/>
<dbReference type="eggNOG" id="KOG1208">
    <property type="taxonomic scope" value="Eukaryota"/>
</dbReference>
<evidence type="ECO:0000313" key="3">
    <source>
        <dbReference type="EMBL" id="KLU83762.1"/>
    </source>
</evidence>
<evidence type="ECO:0000313" key="4">
    <source>
        <dbReference type="EnsemblFungi" id="MAPG_02813T0"/>
    </source>
</evidence>
<dbReference type="OrthoDB" id="1933717at2759"/>
<dbReference type="SUPFAM" id="SSF51735">
    <property type="entry name" value="NAD(P)-binding Rossmann-fold domains"/>
    <property type="match status" value="1"/>
</dbReference>
<proteinExistence type="inferred from homology"/>
<organism evidence="4 5">
    <name type="scientific">Magnaporthiopsis poae (strain ATCC 64411 / 73-15)</name>
    <name type="common">Kentucky bluegrass fungus</name>
    <name type="synonym">Magnaporthe poae</name>
    <dbReference type="NCBI Taxonomy" id="644358"/>
    <lineage>
        <taxon>Eukaryota</taxon>
        <taxon>Fungi</taxon>
        <taxon>Dikarya</taxon>
        <taxon>Ascomycota</taxon>
        <taxon>Pezizomycotina</taxon>
        <taxon>Sordariomycetes</taxon>
        <taxon>Sordariomycetidae</taxon>
        <taxon>Magnaporthales</taxon>
        <taxon>Magnaporthaceae</taxon>
        <taxon>Magnaporthiopsis</taxon>
    </lineage>
</organism>
<dbReference type="InterPro" id="IPR002347">
    <property type="entry name" value="SDR_fam"/>
</dbReference>